<feature type="compositionally biased region" description="Gly residues" evidence="3">
    <location>
        <begin position="77"/>
        <end position="96"/>
    </location>
</feature>
<feature type="region of interest" description="Disordered" evidence="3">
    <location>
        <begin position="25"/>
        <end position="191"/>
    </location>
</feature>
<organism evidence="5 6">
    <name type="scientific">Musa balbisiana</name>
    <name type="common">Banana</name>
    <dbReference type="NCBI Taxonomy" id="52838"/>
    <lineage>
        <taxon>Eukaryota</taxon>
        <taxon>Viridiplantae</taxon>
        <taxon>Streptophyta</taxon>
        <taxon>Embryophyta</taxon>
        <taxon>Tracheophyta</taxon>
        <taxon>Spermatophyta</taxon>
        <taxon>Magnoliopsida</taxon>
        <taxon>Liliopsida</taxon>
        <taxon>Zingiberales</taxon>
        <taxon>Musaceae</taxon>
        <taxon>Musa</taxon>
    </lineage>
</organism>
<feature type="region of interest" description="Disordered" evidence="3">
    <location>
        <begin position="214"/>
        <end position="254"/>
    </location>
</feature>
<dbReference type="SMART" id="SM01233">
    <property type="entry name" value="HABP4_PAI-RBP1"/>
    <property type="match status" value="1"/>
</dbReference>
<evidence type="ECO:0000313" key="5">
    <source>
        <dbReference type="EMBL" id="THU46464.1"/>
    </source>
</evidence>
<accession>A0A4S8IFH8</accession>
<keyword evidence="6" id="KW-1185">Reference proteome</keyword>
<reference evidence="5 6" key="1">
    <citation type="journal article" date="2019" name="Nat. Plants">
        <title>Genome sequencing of Musa balbisiana reveals subgenome evolution and function divergence in polyploid bananas.</title>
        <authorList>
            <person name="Yao X."/>
        </authorList>
    </citation>
    <scope>NUCLEOTIDE SEQUENCE [LARGE SCALE GENOMIC DNA]</scope>
    <source>
        <strain evidence="6">cv. DH-PKW</strain>
        <tissue evidence="5">Leaves</tissue>
    </source>
</reference>
<dbReference type="GO" id="GO:0003723">
    <property type="term" value="F:RNA binding"/>
    <property type="evidence" value="ECO:0007669"/>
    <property type="project" value="InterPro"/>
</dbReference>
<proteinExistence type="predicted"/>
<name>A0A4S8IFH8_MUSBA</name>
<feature type="domain" description="Hyaluronan/mRNA-binding protein" evidence="4">
    <location>
        <begin position="166"/>
        <end position="279"/>
    </location>
</feature>
<dbReference type="InterPro" id="IPR019084">
    <property type="entry name" value="STM1-like_N"/>
</dbReference>
<protein>
    <recommendedName>
        <fullName evidence="4">Hyaluronan/mRNA-binding protein domain-containing protein</fullName>
    </recommendedName>
</protein>
<evidence type="ECO:0000256" key="2">
    <source>
        <dbReference type="ARBA" id="ARBA00022490"/>
    </source>
</evidence>
<dbReference type="GO" id="GO:0005634">
    <property type="term" value="C:nucleus"/>
    <property type="evidence" value="ECO:0007669"/>
    <property type="project" value="TreeGrafter"/>
</dbReference>
<feature type="compositionally biased region" description="Basic and acidic residues" evidence="3">
    <location>
        <begin position="125"/>
        <end position="135"/>
    </location>
</feature>
<dbReference type="Pfam" id="PF09598">
    <property type="entry name" value="Stm1_N"/>
    <property type="match status" value="1"/>
</dbReference>
<dbReference type="STRING" id="52838.A0A4S8IFH8"/>
<evidence type="ECO:0000313" key="6">
    <source>
        <dbReference type="Proteomes" id="UP000317650"/>
    </source>
</evidence>
<comment type="caution">
    <text evidence="5">The sequence shown here is derived from an EMBL/GenBank/DDBJ whole genome shotgun (WGS) entry which is preliminary data.</text>
</comment>
<keyword evidence="2" id="KW-0963">Cytoplasm</keyword>
<dbReference type="EMBL" id="PYDT01000010">
    <property type="protein sequence ID" value="THU46464.1"/>
    <property type="molecule type" value="Genomic_DNA"/>
</dbReference>
<evidence type="ECO:0000256" key="3">
    <source>
        <dbReference type="SAM" id="MobiDB-lite"/>
    </source>
</evidence>
<evidence type="ECO:0000256" key="1">
    <source>
        <dbReference type="ARBA" id="ARBA00004496"/>
    </source>
</evidence>
<dbReference type="InterPro" id="IPR006861">
    <property type="entry name" value="HABP4_PAIRBP1-bd"/>
</dbReference>
<dbReference type="GO" id="GO:0005737">
    <property type="term" value="C:cytoplasm"/>
    <property type="evidence" value="ECO:0007669"/>
    <property type="project" value="UniProtKB-SubCell"/>
</dbReference>
<evidence type="ECO:0000259" key="4">
    <source>
        <dbReference type="SMART" id="SM01233"/>
    </source>
</evidence>
<dbReference type="InterPro" id="IPR039764">
    <property type="entry name" value="HABP4/SERBP1-like"/>
</dbReference>
<comment type="subcellular location">
    <subcellularLocation>
        <location evidence="1">Cytoplasm</location>
    </subcellularLocation>
</comment>
<gene>
    <name evidence="5" type="ORF">C4D60_Mb09t05230</name>
</gene>
<dbReference type="Pfam" id="PF04774">
    <property type="entry name" value="HABP4_PAI-RBP1"/>
    <property type="match status" value="1"/>
</dbReference>
<sequence>MATANPFDLLGDDDNDDPSQLIAAHQQKMAAKKPDAPASAAASPAAAKLPAKPVPPAQAVREAREARNNAAPARGGTVRGGFGRGGLGRGRGGRSGGLAPNRDFGNDSANGFSGGYGGGGEDVEADKLQEKERSPRQPFSGGRRGGFRGRGGYGNEESGGDSERPPRRLYERRSGTGRGYEMKRDGAGRGNWGIVADETLSQEKDEVLNFDDKMLVTEKQQEPEKTPATEESKENKEGATNEAEEKEEDKEMTLEEYEKLREEKRKALLAMKAEERKVEIDKELQSMQQLSTKKENDPIFVKLGSDKDFGKKKENADRDERSKKSLSINEFLKPAEGGRYYSPGGRGRGRGRGDRGPLRGSYGGGGSSFAAAAAPSIEDPGQFPTLGGK</sequence>
<feature type="compositionally biased region" description="Gly residues" evidence="3">
    <location>
        <begin position="142"/>
        <end position="154"/>
    </location>
</feature>
<feature type="compositionally biased region" description="Basic and acidic residues" evidence="3">
    <location>
        <begin position="161"/>
        <end position="187"/>
    </location>
</feature>
<feature type="compositionally biased region" description="Basic and acidic residues" evidence="3">
    <location>
        <begin position="214"/>
        <end position="239"/>
    </location>
</feature>
<dbReference type="PANTHER" id="PTHR12299:SF17">
    <property type="entry name" value="AT19571P-RELATED"/>
    <property type="match status" value="1"/>
</dbReference>
<feature type="compositionally biased region" description="Low complexity" evidence="3">
    <location>
        <begin position="36"/>
        <end position="51"/>
    </location>
</feature>
<dbReference type="AlphaFoldDB" id="A0A4S8IFH8"/>
<feature type="compositionally biased region" description="Basic and acidic residues" evidence="3">
    <location>
        <begin position="304"/>
        <end position="323"/>
    </location>
</feature>
<dbReference type="PANTHER" id="PTHR12299">
    <property type="entry name" value="HYALURONIC ACID-BINDING PROTEIN 4"/>
    <property type="match status" value="1"/>
</dbReference>
<dbReference type="Proteomes" id="UP000317650">
    <property type="component" value="Chromosome 9"/>
</dbReference>
<feature type="region of interest" description="Disordered" evidence="3">
    <location>
        <begin position="289"/>
        <end position="389"/>
    </location>
</feature>